<name>A0A250FZM6_9FLAO</name>
<organism evidence="1 2">
    <name type="scientific">Capnocytophaga stomatis</name>
    <dbReference type="NCBI Taxonomy" id="1848904"/>
    <lineage>
        <taxon>Bacteria</taxon>
        <taxon>Pseudomonadati</taxon>
        <taxon>Bacteroidota</taxon>
        <taxon>Flavobacteriia</taxon>
        <taxon>Flavobacteriales</taxon>
        <taxon>Flavobacteriaceae</taxon>
        <taxon>Capnocytophaga</taxon>
    </lineage>
</organism>
<gene>
    <name evidence="1" type="ORF">CGC58_09375</name>
</gene>
<protein>
    <submittedName>
        <fullName evidence="1">Uncharacterized protein</fullName>
    </submittedName>
</protein>
<dbReference type="KEGG" id="csto:CGC58_09375"/>
<proteinExistence type="predicted"/>
<evidence type="ECO:0000313" key="1">
    <source>
        <dbReference type="EMBL" id="ATA89915.1"/>
    </source>
</evidence>
<dbReference type="OrthoDB" id="7067095at2"/>
<sequence length="85" mass="10218">MKSIWKATYACNKIRIENTWFHGERLYVNDELQDEQSNIFNALLTGHLFDGEIKKNIKVNIFFHFVRMKCNLFVDDKFVELTQMK</sequence>
<dbReference type="AlphaFoldDB" id="A0A250FZM6"/>
<dbReference type="RefSeq" id="WP_095896473.1">
    <property type="nucleotide sequence ID" value="NZ_BOQF01000003.1"/>
</dbReference>
<evidence type="ECO:0000313" key="2">
    <source>
        <dbReference type="Proteomes" id="UP000217348"/>
    </source>
</evidence>
<dbReference type="EMBL" id="CP022387">
    <property type="protein sequence ID" value="ATA89915.1"/>
    <property type="molecule type" value="Genomic_DNA"/>
</dbReference>
<accession>A0A250FZM6</accession>
<dbReference type="Proteomes" id="UP000217348">
    <property type="component" value="Chromosome"/>
</dbReference>
<reference evidence="2" key="1">
    <citation type="submission" date="2017-06" db="EMBL/GenBank/DDBJ databases">
        <title>Capnocytophaga spp. assemblies.</title>
        <authorList>
            <person name="Gulvik C.A."/>
        </authorList>
    </citation>
    <scope>NUCLEOTIDE SEQUENCE [LARGE SCALE GENOMIC DNA]</scope>
    <source>
        <strain evidence="2">H2177</strain>
    </source>
</reference>